<reference evidence="9" key="1">
    <citation type="submission" date="2007-11" db="EMBL/GenBank/DDBJ databases">
        <authorList>
            <person name="Fulton L."/>
            <person name="Clifton S."/>
            <person name="Fulton B."/>
            <person name="Xu J."/>
            <person name="Minx P."/>
            <person name="Pepin K.H."/>
            <person name="Johnson M."/>
            <person name="Thiruvilangam P."/>
            <person name="Bhonagiri V."/>
            <person name="Nash W.E."/>
            <person name="Mardis E.R."/>
            <person name="Wilson R.K."/>
        </authorList>
    </citation>
    <scope>NUCLEOTIDE SEQUENCE [LARGE SCALE GENOMIC DNA]</scope>
    <source>
        <strain evidence="9">DSM 14662</strain>
    </source>
</reference>
<comment type="subcellular location">
    <subcellularLocation>
        <location evidence="1">Cell membrane</location>
        <topology evidence="1">Multi-pass membrane protein</topology>
    </subcellularLocation>
</comment>
<feature type="transmembrane region" description="Helical" evidence="8">
    <location>
        <begin position="224"/>
        <end position="245"/>
    </location>
</feature>
<dbReference type="EMBL" id="ABAX03000038">
    <property type="protein sequence ID" value="EDR95833.1"/>
    <property type="molecule type" value="Genomic_DNA"/>
</dbReference>
<keyword evidence="4 8" id="KW-0812">Transmembrane</keyword>
<name>B0MIQ3_ANACD</name>
<evidence type="ECO:0000256" key="4">
    <source>
        <dbReference type="ARBA" id="ARBA00022692"/>
    </source>
</evidence>
<feature type="transmembrane region" description="Helical" evidence="8">
    <location>
        <begin position="129"/>
        <end position="153"/>
    </location>
</feature>
<dbReference type="GO" id="GO:0005385">
    <property type="term" value="F:zinc ion transmembrane transporter activity"/>
    <property type="evidence" value="ECO:0007669"/>
    <property type="project" value="TreeGrafter"/>
</dbReference>
<comment type="caution">
    <text evidence="9">The sequence shown here is derived from an EMBL/GenBank/DDBJ whole genome shotgun (WGS) entry which is preliminary data.</text>
</comment>
<keyword evidence="7 8" id="KW-0472">Membrane</keyword>
<reference evidence="9" key="2">
    <citation type="submission" date="2013-11" db="EMBL/GenBank/DDBJ databases">
        <title>Draft genome sequence of Anaerostipes caccae (DSM 14662).</title>
        <authorList>
            <person name="Sudarsanam P."/>
            <person name="Ley R."/>
            <person name="Guruge J."/>
            <person name="Turnbaugh P.J."/>
            <person name="Mahowald M."/>
            <person name="Liep D."/>
            <person name="Gordon J."/>
        </authorList>
    </citation>
    <scope>NUCLEOTIDE SEQUENCE</scope>
    <source>
        <strain evidence="9">DSM 14662</strain>
    </source>
</reference>
<gene>
    <name evidence="9" type="ORF">ANACAC_03508</name>
</gene>
<keyword evidence="6 8" id="KW-1133">Transmembrane helix</keyword>
<comment type="similarity">
    <text evidence="2">Belongs to the ZIP transporter (TC 2.A.5) family.</text>
</comment>
<protein>
    <submittedName>
        <fullName evidence="9">Metal cation transporter, ZIP family</fullName>
    </submittedName>
</protein>
<dbReference type="Proteomes" id="UP000004935">
    <property type="component" value="Unassembled WGS sequence"/>
</dbReference>
<evidence type="ECO:0000313" key="9">
    <source>
        <dbReference type="EMBL" id="EDR95833.1"/>
    </source>
</evidence>
<sequence length="276" mass="28717">MAYLVLTKSNKGVGYMEALKWAAGGTGFTFLMTALGAATVFFLKKDVQENMQRVFLGFAAGVMIAASVWSLLIPAIEEAEANGQIGWIPAAGGFILGGVFLLLMDRLMPHLHLGEKHPEGLSSSFKRTTLLVLAVTLHNIPEGMAVGVAFAVASGHGGVGFSGAVALAIGIGIQNFPEGAAISLPLRREGLSKGKAFVFGALSGAVEFVFGVLAVLAAEGLGTYMPWLLSFAAGAMIYVVVEELIPEAHLGEHSHTGTLGVMVGFLIMMVLDVALG</sequence>
<evidence type="ECO:0000256" key="1">
    <source>
        <dbReference type="ARBA" id="ARBA00004651"/>
    </source>
</evidence>
<proteinExistence type="inferred from homology"/>
<evidence type="ECO:0000256" key="7">
    <source>
        <dbReference type="ARBA" id="ARBA00023136"/>
    </source>
</evidence>
<organism evidence="9 10">
    <name type="scientific">Anaerostipes caccae (strain DSM 14662 / CCUG 47493 / JCM 13470 / NCIMB 13811 / L1-92)</name>
    <dbReference type="NCBI Taxonomy" id="411490"/>
    <lineage>
        <taxon>Bacteria</taxon>
        <taxon>Bacillati</taxon>
        <taxon>Bacillota</taxon>
        <taxon>Clostridia</taxon>
        <taxon>Lachnospirales</taxon>
        <taxon>Lachnospiraceae</taxon>
        <taxon>Anaerostipes</taxon>
    </lineage>
</organism>
<dbReference type="PANTHER" id="PTHR11040">
    <property type="entry name" value="ZINC/IRON TRANSPORTER"/>
    <property type="match status" value="1"/>
</dbReference>
<dbReference type="AlphaFoldDB" id="B0MIQ3"/>
<keyword evidence="5" id="KW-0862">Zinc</keyword>
<dbReference type="Pfam" id="PF02535">
    <property type="entry name" value="Zip"/>
    <property type="match status" value="1"/>
</dbReference>
<feature type="transmembrane region" description="Helical" evidence="8">
    <location>
        <begin position="257"/>
        <end position="275"/>
    </location>
</feature>
<evidence type="ECO:0000313" key="10">
    <source>
        <dbReference type="Proteomes" id="UP000004935"/>
    </source>
</evidence>
<evidence type="ECO:0000256" key="8">
    <source>
        <dbReference type="SAM" id="Phobius"/>
    </source>
</evidence>
<evidence type="ECO:0000256" key="3">
    <source>
        <dbReference type="ARBA" id="ARBA00022475"/>
    </source>
</evidence>
<dbReference type="STRING" id="411490.ANACAC_03508"/>
<keyword evidence="3" id="KW-1003">Cell membrane</keyword>
<feature type="transmembrane region" description="Helical" evidence="8">
    <location>
        <begin position="55"/>
        <end position="76"/>
    </location>
</feature>
<dbReference type="eggNOG" id="COG0428">
    <property type="taxonomic scope" value="Bacteria"/>
</dbReference>
<feature type="transmembrane region" description="Helical" evidence="8">
    <location>
        <begin position="20"/>
        <end position="43"/>
    </location>
</feature>
<feature type="transmembrane region" description="Helical" evidence="8">
    <location>
        <begin position="196"/>
        <end position="218"/>
    </location>
</feature>
<evidence type="ECO:0000256" key="5">
    <source>
        <dbReference type="ARBA" id="ARBA00022833"/>
    </source>
</evidence>
<evidence type="ECO:0000256" key="2">
    <source>
        <dbReference type="ARBA" id="ARBA00006939"/>
    </source>
</evidence>
<keyword evidence="10" id="KW-1185">Reference proteome</keyword>
<feature type="transmembrane region" description="Helical" evidence="8">
    <location>
        <begin position="159"/>
        <end position="176"/>
    </location>
</feature>
<accession>B0MIQ3</accession>
<dbReference type="GO" id="GO:0005886">
    <property type="term" value="C:plasma membrane"/>
    <property type="evidence" value="ECO:0007669"/>
    <property type="project" value="UniProtKB-SubCell"/>
</dbReference>
<feature type="transmembrane region" description="Helical" evidence="8">
    <location>
        <begin position="88"/>
        <end position="108"/>
    </location>
</feature>
<dbReference type="PANTHER" id="PTHR11040:SF211">
    <property type="entry name" value="ZINC TRANSPORTER ZIP11"/>
    <property type="match status" value="1"/>
</dbReference>
<dbReference type="HOGENOM" id="CLU_015114_1_2_9"/>
<dbReference type="InterPro" id="IPR003689">
    <property type="entry name" value="ZIP"/>
</dbReference>
<evidence type="ECO:0000256" key="6">
    <source>
        <dbReference type="ARBA" id="ARBA00022989"/>
    </source>
</evidence>